<proteinExistence type="predicted"/>
<dbReference type="OrthoDB" id="9801841at2"/>
<dbReference type="EMBL" id="SNVV01000022">
    <property type="protein sequence ID" value="TDN47051.1"/>
    <property type="molecule type" value="Genomic_DNA"/>
</dbReference>
<accession>A0A4R6DPW8</accession>
<dbReference type="InterPro" id="IPR036457">
    <property type="entry name" value="PPM-type-like_dom_sf"/>
</dbReference>
<gene>
    <name evidence="2" type="ORF">C7389_1228</name>
</gene>
<dbReference type="AlphaFoldDB" id="A0A4R6DPW8"/>
<reference evidence="2 3" key="1">
    <citation type="submission" date="2019-03" db="EMBL/GenBank/DDBJ databases">
        <title>Genomic Encyclopedia of Type Strains, Phase IV (KMG-IV): sequencing the most valuable type-strain genomes for metagenomic binning, comparative biology and taxonomic classification.</title>
        <authorList>
            <person name="Goeker M."/>
        </authorList>
    </citation>
    <scope>NUCLEOTIDE SEQUENCE [LARGE SCALE GENOMIC DNA]</scope>
    <source>
        <strain evidence="2 3">DSM 12121</strain>
    </source>
</reference>
<dbReference type="SMART" id="SM00331">
    <property type="entry name" value="PP2C_SIG"/>
    <property type="match status" value="1"/>
</dbReference>
<dbReference type="InterPro" id="IPR001932">
    <property type="entry name" value="PPM-type_phosphatase-like_dom"/>
</dbReference>
<sequence length="309" mass="33810">MRFTIYQESRIGRRKTNQDRIAYCYSRDALLMLIADGMGGHLHGEVAAHLAVQFITQAFQREAQPALLDPALFLSRTLSRAHSAILDYAFDKNLPEAPRTTIVACVVQENSATWAHAGDSRLYLLRQGRVAAQTRDHSRVQLMMDQGLLDAEGAARHPGRNRIYSCLGGSHLPQIEFSRRTPLQDGDLIVLCTDGLWGPLGNEGVVLGLLGGNVMGAVPKMMSRAESIAGDGCDNLSMIAMAWHEDAGQPTPAAVSTQTMALDDFNTRMDTFQRGRGSASGGPDIDLSDDEIERTIAEINSTIQKFNRN</sequence>
<dbReference type="Pfam" id="PF13672">
    <property type="entry name" value="PP2C_2"/>
    <property type="match status" value="1"/>
</dbReference>
<comment type="caution">
    <text evidence="2">The sequence shown here is derived from an EMBL/GenBank/DDBJ whole genome shotgun (WGS) entry which is preliminary data.</text>
</comment>
<dbReference type="SUPFAM" id="SSF81606">
    <property type="entry name" value="PP2C-like"/>
    <property type="match status" value="1"/>
</dbReference>
<feature type="domain" description="PPM-type phosphatase" evidence="1">
    <location>
        <begin position="4"/>
        <end position="243"/>
    </location>
</feature>
<protein>
    <submittedName>
        <fullName evidence="2">Serine/threonine protein phosphatase PrpC</fullName>
    </submittedName>
</protein>
<evidence type="ECO:0000313" key="3">
    <source>
        <dbReference type="Proteomes" id="UP000295129"/>
    </source>
</evidence>
<organism evidence="2 3">
    <name type="scientific">Azoarcus indigens</name>
    <dbReference type="NCBI Taxonomy" id="29545"/>
    <lineage>
        <taxon>Bacteria</taxon>
        <taxon>Pseudomonadati</taxon>
        <taxon>Pseudomonadota</taxon>
        <taxon>Betaproteobacteria</taxon>
        <taxon>Rhodocyclales</taxon>
        <taxon>Zoogloeaceae</taxon>
        <taxon>Azoarcus</taxon>
    </lineage>
</organism>
<dbReference type="PROSITE" id="PS51746">
    <property type="entry name" value="PPM_2"/>
    <property type="match status" value="1"/>
</dbReference>
<dbReference type="RefSeq" id="WP_133594354.1">
    <property type="nucleotide sequence ID" value="NZ_SNVV01000022.1"/>
</dbReference>
<keyword evidence="3" id="KW-1185">Reference proteome</keyword>
<name>A0A4R6DPW8_9RHOO</name>
<dbReference type="Gene3D" id="3.60.40.10">
    <property type="entry name" value="PPM-type phosphatase domain"/>
    <property type="match status" value="1"/>
</dbReference>
<dbReference type="Proteomes" id="UP000295129">
    <property type="component" value="Unassembled WGS sequence"/>
</dbReference>
<dbReference type="SMART" id="SM00332">
    <property type="entry name" value="PP2Cc"/>
    <property type="match status" value="1"/>
</dbReference>
<evidence type="ECO:0000313" key="2">
    <source>
        <dbReference type="EMBL" id="TDN47051.1"/>
    </source>
</evidence>
<dbReference type="CDD" id="cd00143">
    <property type="entry name" value="PP2Cc"/>
    <property type="match status" value="1"/>
</dbReference>
<evidence type="ECO:0000259" key="1">
    <source>
        <dbReference type="PROSITE" id="PS51746"/>
    </source>
</evidence>